<protein>
    <submittedName>
        <fullName evidence="1">Uncharacterized protein</fullName>
    </submittedName>
</protein>
<evidence type="ECO:0000313" key="1">
    <source>
        <dbReference type="EMBL" id="TFK63277.1"/>
    </source>
</evidence>
<organism evidence="1 2">
    <name type="scientific">Pluteus cervinus</name>
    <dbReference type="NCBI Taxonomy" id="181527"/>
    <lineage>
        <taxon>Eukaryota</taxon>
        <taxon>Fungi</taxon>
        <taxon>Dikarya</taxon>
        <taxon>Basidiomycota</taxon>
        <taxon>Agaricomycotina</taxon>
        <taxon>Agaricomycetes</taxon>
        <taxon>Agaricomycetidae</taxon>
        <taxon>Agaricales</taxon>
        <taxon>Pluteineae</taxon>
        <taxon>Pluteaceae</taxon>
        <taxon>Pluteus</taxon>
    </lineage>
</organism>
<evidence type="ECO:0000313" key="2">
    <source>
        <dbReference type="Proteomes" id="UP000308600"/>
    </source>
</evidence>
<keyword evidence="2" id="KW-1185">Reference proteome</keyword>
<sequence>MNPLFLSAARLCASQFQLNDEQERAFFIVANHMTNPYAMQLKMYIGGPAGTGKSQVLKALMSFLESQGRKHEFLILAPTGSAAALLNGSTYHSALNINDYTHDQNYNQLSEDVRYIFIDEISMISGCELYRISERLALALNTCDIPFGG</sequence>
<proteinExistence type="predicted"/>
<accession>A0ACD3AEK6</accession>
<gene>
    <name evidence="1" type="ORF">BDN72DRAFT_776049</name>
</gene>
<dbReference type="EMBL" id="ML208531">
    <property type="protein sequence ID" value="TFK63277.1"/>
    <property type="molecule type" value="Genomic_DNA"/>
</dbReference>
<reference evidence="1 2" key="1">
    <citation type="journal article" date="2019" name="Nat. Ecol. Evol.">
        <title>Megaphylogeny resolves global patterns of mushroom evolution.</title>
        <authorList>
            <person name="Varga T."/>
            <person name="Krizsan K."/>
            <person name="Foldi C."/>
            <person name="Dima B."/>
            <person name="Sanchez-Garcia M."/>
            <person name="Sanchez-Ramirez S."/>
            <person name="Szollosi G.J."/>
            <person name="Szarkandi J.G."/>
            <person name="Papp V."/>
            <person name="Albert L."/>
            <person name="Andreopoulos W."/>
            <person name="Angelini C."/>
            <person name="Antonin V."/>
            <person name="Barry K.W."/>
            <person name="Bougher N.L."/>
            <person name="Buchanan P."/>
            <person name="Buyck B."/>
            <person name="Bense V."/>
            <person name="Catcheside P."/>
            <person name="Chovatia M."/>
            <person name="Cooper J."/>
            <person name="Damon W."/>
            <person name="Desjardin D."/>
            <person name="Finy P."/>
            <person name="Geml J."/>
            <person name="Haridas S."/>
            <person name="Hughes K."/>
            <person name="Justo A."/>
            <person name="Karasinski D."/>
            <person name="Kautmanova I."/>
            <person name="Kiss B."/>
            <person name="Kocsube S."/>
            <person name="Kotiranta H."/>
            <person name="LaButti K.M."/>
            <person name="Lechner B.E."/>
            <person name="Liimatainen K."/>
            <person name="Lipzen A."/>
            <person name="Lukacs Z."/>
            <person name="Mihaltcheva S."/>
            <person name="Morgado L.N."/>
            <person name="Niskanen T."/>
            <person name="Noordeloos M.E."/>
            <person name="Ohm R.A."/>
            <person name="Ortiz-Santana B."/>
            <person name="Ovrebo C."/>
            <person name="Racz N."/>
            <person name="Riley R."/>
            <person name="Savchenko A."/>
            <person name="Shiryaev A."/>
            <person name="Soop K."/>
            <person name="Spirin V."/>
            <person name="Szebenyi C."/>
            <person name="Tomsovsky M."/>
            <person name="Tulloss R.E."/>
            <person name="Uehling J."/>
            <person name="Grigoriev I.V."/>
            <person name="Vagvolgyi C."/>
            <person name="Papp T."/>
            <person name="Martin F.M."/>
            <person name="Miettinen O."/>
            <person name="Hibbett D.S."/>
            <person name="Nagy L.G."/>
        </authorList>
    </citation>
    <scope>NUCLEOTIDE SEQUENCE [LARGE SCALE GENOMIC DNA]</scope>
    <source>
        <strain evidence="1 2">NL-1719</strain>
    </source>
</reference>
<name>A0ACD3AEK6_9AGAR</name>
<feature type="non-terminal residue" evidence="1">
    <location>
        <position position="149"/>
    </location>
</feature>
<dbReference type="Proteomes" id="UP000308600">
    <property type="component" value="Unassembled WGS sequence"/>
</dbReference>